<dbReference type="AlphaFoldDB" id="A0A0R2UCL4"/>
<dbReference type="EMBL" id="LICA01000012">
    <property type="protein sequence ID" value="KRO97205.1"/>
    <property type="molecule type" value="Genomic_DNA"/>
</dbReference>
<comment type="pathway">
    <text evidence="7">Amino-acid biosynthesis; L-methionine biosynthesis via de novo pathway.</text>
</comment>
<comment type="similarity">
    <text evidence="3 9">Belongs to the methylenetetrahydrofolate reductase family.</text>
</comment>
<evidence type="ECO:0000256" key="8">
    <source>
        <dbReference type="ARBA" id="ARBA00048628"/>
    </source>
</evidence>
<protein>
    <recommendedName>
        <fullName evidence="9">Methylenetetrahydrofolate reductase</fullName>
    </recommendedName>
</protein>
<evidence type="ECO:0000256" key="3">
    <source>
        <dbReference type="ARBA" id="ARBA00006743"/>
    </source>
</evidence>
<dbReference type="GO" id="GO:0009086">
    <property type="term" value="P:methionine biosynthetic process"/>
    <property type="evidence" value="ECO:0007669"/>
    <property type="project" value="TreeGrafter"/>
</dbReference>
<name>A0A0R2UCL4_9GAMM</name>
<dbReference type="CDD" id="cd00537">
    <property type="entry name" value="MTHFR"/>
    <property type="match status" value="1"/>
</dbReference>
<comment type="cofactor">
    <cofactor evidence="1 9">
        <name>FAD</name>
        <dbReference type="ChEBI" id="CHEBI:57692"/>
    </cofactor>
</comment>
<dbReference type="GO" id="GO:0005829">
    <property type="term" value="C:cytosol"/>
    <property type="evidence" value="ECO:0007669"/>
    <property type="project" value="TreeGrafter"/>
</dbReference>
<dbReference type="Proteomes" id="UP000051213">
    <property type="component" value="Unassembled WGS sequence"/>
</dbReference>
<evidence type="ECO:0000256" key="2">
    <source>
        <dbReference type="ARBA" id="ARBA00004777"/>
    </source>
</evidence>
<comment type="caution">
    <text evidence="10">The sequence shown here is derived from an EMBL/GenBank/DDBJ whole genome shotgun (WGS) entry which is preliminary data.</text>
</comment>
<comment type="pathway">
    <text evidence="2 9">One-carbon metabolism; tetrahydrofolate interconversion.</text>
</comment>
<keyword evidence="5 9" id="KW-0274">FAD</keyword>
<dbReference type="InterPro" id="IPR029041">
    <property type="entry name" value="FAD-linked_oxidoreductase-like"/>
</dbReference>
<dbReference type="PANTHER" id="PTHR45754">
    <property type="entry name" value="METHYLENETETRAHYDROFOLATE REDUCTASE"/>
    <property type="match status" value="1"/>
</dbReference>
<organism evidence="10 11">
    <name type="scientific">SAR92 bacterium BACL26 MAG-121220-bin70</name>
    <dbReference type="NCBI Taxonomy" id="1655626"/>
    <lineage>
        <taxon>Bacteria</taxon>
        <taxon>Pseudomonadati</taxon>
        <taxon>Pseudomonadota</taxon>
        <taxon>Gammaproteobacteria</taxon>
        <taxon>Cellvibrionales</taxon>
        <taxon>Porticoccaceae</taxon>
        <taxon>SAR92 clade</taxon>
    </lineage>
</organism>
<evidence type="ECO:0000256" key="1">
    <source>
        <dbReference type="ARBA" id="ARBA00001974"/>
    </source>
</evidence>
<dbReference type="GO" id="GO:0035999">
    <property type="term" value="P:tetrahydrofolate interconversion"/>
    <property type="evidence" value="ECO:0007669"/>
    <property type="project" value="UniProtKB-UniPathway"/>
</dbReference>
<evidence type="ECO:0000256" key="7">
    <source>
        <dbReference type="ARBA" id="ARBA00034478"/>
    </source>
</evidence>
<accession>A0A0R2UCL4</accession>
<evidence type="ECO:0000256" key="6">
    <source>
        <dbReference type="ARBA" id="ARBA00023002"/>
    </source>
</evidence>
<dbReference type="InterPro" id="IPR003171">
    <property type="entry name" value="Mehydrof_redctse-like"/>
</dbReference>
<comment type="catalytic activity">
    <reaction evidence="8">
        <text>(6S)-5-methyl-5,6,7,8-tetrahydrofolate + NAD(+) = (6R)-5,10-methylene-5,6,7,8-tetrahydrofolate + NADH + H(+)</text>
        <dbReference type="Rhea" id="RHEA:19821"/>
        <dbReference type="ChEBI" id="CHEBI:15378"/>
        <dbReference type="ChEBI" id="CHEBI:15636"/>
        <dbReference type="ChEBI" id="CHEBI:18608"/>
        <dbReference type="ChEBI" id="CHEBI:57540"/>
        <dbReference type="ChEBI" id="CHEBI:57945"/>
        <dbReference type="EC" id="1.5.1.54"/>
    </reaction>
    <physiologicalReaction direction="right-to-left" evidence="8">
        <dbReference type="Rhea" id="RHEA:19823"/>
    </physiologicalReaction>
</comment>
<dbReference type="GO" id="GO:0106312">
    <property type="term" value="F:methylenetetrahydrofolate reductase (NADH) activity"/>
    <property type="evidence" value="ECO:0007669"/>
    <property type="project" value="UniProtKB-EC"/>
</dbReference>
<evidence type="ECO:0000256" key="5">
    <source>
        <dbReference type="ARBA" id="ARBA00022827"/>
    </source>
</evidence>
<dbReference type="GO" id="GO:0071949">
    <property type="term" value="F:FAD binding"/>
    <property type="evidence" value="ECO:0007669"/>
    <property type="project" value="TreeGrafter"/>
</dbReference>
<dbReference type="Gene3D" id="3.20.20.220">
    <property type="match status" value="1"/>
</dbReference>
<gene>
    <name evidence="10" type="ORF">ABS24_05505</name>
</gene>
<keyword evidence="6 9" id="KW-0560">Oxidoreductase</keyword>
<evidence type="ECO:0000313" key="10">
    <source>
        <dbReference type="EMBL" id="KRO97205.1"/>
    </source>
</evidence>
<sequence>MTNAPHLSFEFFAAKTQQGAENLHVTASQLNKFSPELFSVTYGAAGSTRDTTKDLVLSLHNQGYQAAPHLSIGGDSDSDVLKLVDSYKKAGIKNLVALRGDLPSGVGATKKLVHANQLVALIREHSGDHFNISVGAYPEIHPEAESYSNDIYWLGEKFKAGADRAITQYFYNPEAYFNFIESCARAGIDKPIIPGIMPLTNYENLVRFSDNCGAEIPRWLRWQLKERSHNSADLISYGVEMVSELCEKLLAGGAPGFHFYTMNKWQISDQICRNLGFSTKD</sequence>
<proteinExistence type="inferred from homology"/>
<evidence type="ECO:0000313" key="11">
    <source>
        <dbReference type="Proteomes" id="UP000051213"/>
    </source>
</evidence>
<reference evidence="10 11" key="1">
    <citation type="submission" date="2015-10" db="EMBL/GenBank/DDBJ databases">
        <title>Metagenome-Assembled Genomes uncover a global brackish microbiome.</title>
        <authorList>
            <person name="Hugerth L.W."/>
            <person name="Larsson J."/>
            <person name="Alneberg J."/>
            <person name="Lindh M.V."/>
            <person name="Legrand C."/>
            <person name="Pinhassi J."/>
            <person name="Andersson A.F."/>
        </authorList>
    </citation>
    <scope>NUCLEOTIDE SEQUENCE [LARGE SCALE GENOMIC DNA]</scope>
    <source>
        <strain evidence="10">BACL26 MAG-121220-bin70</strain>
    </source>
</reference>
<evidence type="ECO:0000256" key="9">
    <source>
        <dbReference type="RuleBase" id="RU003862"/>
    </source>
</evidence>
<dbReference type="SUPFAM" id="SSF51730">
    <property type="entry name" value="FAD-linked oxidoreductase"/>
    <property type="match status" value="1"/>
</dbReference>
<keyword evidence="4 9" id="KW-0285">Flavoprotein</keyword>
<dbReference type="PANTHER" id="PTHR45754:SF3">
    <property type="entry name" value="METHYLENETETRAHYDROFOLATE REDUCTASE (NADPH)"/>
    <property type="match status" value="1"/>
</dbReference>
<dbReference type="Pfam" id="PF02219">
    <property type="entry name" value="MTHFR"/>
    <property type="match status" value="1"/>
</dbReference>
<evidence type="ECO:0000256" key="4">
    <source>
        <dbReference type="ARBA" id="ARBA00022630"/>
    </source>
</evidence>
<dbReference type="UniPathway" id="UPA00193"/>